<evidence type="ECO:0000256" key="7">
    <source>
        <dbReference type="ARBA" id="ARBA00022840"/>
    </source>
</evidence>
<dbReference type="RefSeq" id="WP_345369719.1">
    <property type="nucleotide sequence ID" value="NZ_BAABKD010000006.1"/>
</dbReference>
<evidence type="ECO:0000256" key="8">
    <source>
        <dbReference type="ARBA" id="ARBA00023118"/>
    </source>
</evidence>
<dbReference type="InterPro" id="IPR048824">
    <property type="entry name" value="Cas3-like_C"/>
</dbReference>
<evidence type="ECO:0000256" key="3">
    <source>
        <dbReference type="ARBA" id="ARBA00022723"/>
    </source>
</evidence>
<comment type="caution">
    <text evidence="10">The sequence shown here is derived from an EMBL/GenBank/DDBJ whole genome shotgun (WGS) entry which is preliminary data.</text>
</comment>
<dbReference type="Gene3D" id="1.10.3210.30">
    <property type="match status" value="1"/>
</dbReference>
<keyword evidence="3" id="KW-0479">Metal-binding</keyword>
<dbReference type="InterPro" id="IPR027417">
    <property type="entry name" value="P-loop_NTPase"/>
</dbReference>
<dbReference type="Pfam" id="PF18019">
    <property type="entry name" value="Cas3_HD"/>
    <property type="match status" value="1"/>
</dbReference>
<feature type="domain" description="HD Cas3-type" evidence="9">
    <location>
        <begin position="102"/>
        <end position="321"/>
    </location>
</feature>
<dbReference type="InterPro" id="IPR006483">
    <property type="entry name" value="CRISPR-assoc_Cas3_HD"/>
</dbReference>
<evidence type="ECO:0000313" key="11">
    <source>
        <dbReference type="Proteomes" id="UP001500227"/>
    </source>
</evidence>
<name>A0ABP9LWZ8_9BURK</name>
<dbReference type="PROSITE" id="PS51643">
    <property type="entry name" value="HD_CAS3"/>
    <property type="match status" value="1"/>
</dbReference>
<comment type="similarity">
    <text evidence="1">In the N-terminal section; belongs to the CRISPR-associated nuclease Cas3-HD family.</text>
</comment>
<reference evidence="11" key="1">
    <citation type="journal article" date="2019" name="Int. J. Syst. Evol. Microbiol.">
        <title>The Global Catalogue of Microorganisms (GCM) 10K type strain sequencing project: providing services to taxonomists for standard genome sequencing and annotation.</title>
        <authorList>
            <consortium name="The Broad Institute Genomics Platform"/>
            <consortium name="The Broad Institute Genome Sequencing Center for Infectious Disease"/>
            <person name="Wu L."/>
            <person name="Ma J."/>
        </authorList>
    </citation>
    <scope>NUCLEOTIDE SEQUENCE [LARGE SCALE GENOMIC DNA]</scope>
    <source>
        <strain evidence="11">JCM 18423</strain>
    </source>
</reference>
<keyword evidence="6" id="KW-0347">Helicase</keyword>
<evidence type="ECO:0000256" key="1">
    <source>
        <dbReference type="ARBA" id="ARBA00006847"/>
    </source>
</evidence>
<evidence type="ECO:0000256" key="2">
    <source>
        <dbReference type="ARBA" id="ARBA00009046"/>
    </source>
</evidence>
<protein>
    <submittedName>
        <fullName evidence="10">Type I-F CRISPR-associated helicase Cas3f</fullName>
    </submittedName>
</protein>
<proteinExistence type="inferred from homology"/>
<keyword evidence="7" id="KW-0067">ATP-binding</keyword>
<dbReference type="InterPro" id="IPR054712">
    <property type="entry name" value="Cas3-like_dom"/>
</dbReference>
<evidence type="ECO:0000313" key="10">
    <source>
        <dbReference type="EMBL" id="GAA5087185.1"/>
    </source>
</evidence>
<dbReference type="Pfam" id="PF22590">
    <property type="entry name" value="Cas3-like_C_2"/>
    <property type="match status" value="1"/>
</dbReference>
<sequence length="1116" mass="127583">MNVVLISECTKAALKESRRILDQFAERRGERTWQTAITAEGLKTLRRLLRKTARKNTAVACHWIRGVNHSELLWVVGNTRRFNSQGAVPTNMTRRNILRLSDEDDWLTGDLIYLLSGLAALLHDLGKASDAFQARLVGLYSKERNLYRHEWVSVRLFQSFVGGSSDKQWLQRLAQKDRLDTSYWLENIQKDGLDVSVDKPFSKLPPLAAAIAWLVLTHHRLPVNPSSDSGLQTNQFENYFKQIDASWNERLIEADKKLIRPYWSFSRGLPVSNIAWQKRAARLAQRLLAYVEDNASLNQYFNNLYVMHLARLSLMLADHHYSSLENIKQRIKIRSGTELYANTRRHDGSLNQTLEEHLVGVAIHAGYISHSFPDLERSLPRLKNHKGLRKRSAIARFRWQDKAADLAVSSREDSQQFGAFIVNMASTGCGKTLANARIMYALSNPEKGARFSIALGLRTLTMQTGKAYRDEKMYLDDEQLAVRVGGGASCALFDYHQQQIEKFGSESRQDLIDDEGGVLYEGDYDAHPLLQRTLHNQNVKSLIAAPVLVCTVDHLTPATEGYRGGRQIAPMLRLMTSDLVLDEIDDYGVEDLPALARLVHWAGLLGARVMLSSATLPPALVTGLFEAYAAGRKQYQENRRQANQPINICCLWVDENDQKKQFCSTMESFQQVHTEFVARRVAKLASLVQQKNVRRTSKIVDIVVDAEQDQDVYQAFAQRIIKSALSLHQENHHIDPQTGKRVSFGLVRMANIEPLIEVALQLFKQVLPENYYIHLCVYHSQFPLLLRSAIEQELDASLDRRRLEQVFSLPRIRKCLDTHSHSEHLFVVLGSPVTEVGRDHDYDWAVVEPSSVRSMIQLVGRVRRHRPEPYLKTNIHLLNRNIRSFLYPNEPAFTRPGFEDKTIRLQTHLLSELLQEHEWRCLDARPRIMAREQLDAENSLVDLEHYQLQKKMLPQAQPISEDLPAWMLEGVGDQALTPKLGAHSWWTAAYATYMALLQKAQPFRKEEGERIEVVLLMTEAEDDYVLHRRVTERKGVLAIDVPIDASMLVRLPDSCVQTPYMSPWIQENYIEQARLYAQNMGISVTACSQRFGGVSLYENIQGWRYHTALGFSKNKT</sequence>
<dbReference type="Pfam" id="PF21384">
    <property type="entry name" value="Cas3_I-F_Cas2"/>
    <property type="match status" value="1"/>
</dbReference>
<dbReference type="Proteomes" id="UP001500227">
    <property type="component" value="Unassembled WGS sequence"/>
</dbReference>
<dbReference type="InterPro" id="IPR013395">
    <property type="entry name" value="CRISPR-assoc_Cas3_yers"/>
</dbReference>
<comment type="similarity">
    <text evidence="2">In the central section; belongs to the CRISPR-associated helicase Cas3 family.</text>
</comment>
<evidence type="ECO:0000256" key="5">
    <source>
        <dbReference type="ARBA" id="ARBA00022801"/>
    </source>
</evidence>
<keyword evidence="4" id="KW-0547">Nucleotide-binding</keyword>
<organism evidence="10 11">
    <name type="scientific">Paenalcaligenes hermetiae</name>
    <dbReference type="NCBI Taxonomy" id="1157987"/>
    <lineage>
        <taxon>Bacteria</taxon>
        <taxon>Pseudomonadati</taxon>
        <taxon>Pseudomonadota</taxon>
        <taxon>Betaproteobacteria</taxon>
        <taxon>Burkholderiales</taxon>
        <taxon>Alcaligenaceae</taxon>
        <taxon>Paenalcaligenes</taxon>
    </lineage>
</organism>
<dbReference type="Pfam" id="PF21802">
    <property type="entry name" value="Cas3-like_C"/>
    <property type="match status" value="1"/>
</dbReference>
<keyword evidence="5" id="KW-0378">Hydrolase</keyword>
<accession>A0ABP9LWZ8</accession>
<gene>
    <name evidence="10" type="primary">cas3f</name>
    <name evidence="10" type="ORF">GCM10023337_07380</name>
</gene>
<dbReference type="InterPro" id="IPR038257">
    <property type="entry name" value="CRISPR-assoc_Cas3_HD_sf"/>
</dbReference>
<evidence type="ECO:0000259" key="9">
    <source>
        <dbReference type="PROSITE" id="PS51643"/>
    </source>
</evidence>
<dbReference type="SUPFAM" id="SSF52540">
    <property type="entry name" value="P-loop containing nucleoside triphosphate hydrolases"/>
    <property type="match status" value="1"/>
</dbReference>
<dbReference type="EMBL" id="BAABKD010000006">
    <property type="protein sequence ID" value="GAA5087185.1"/>
    <property type="molecule type" value="Genomic_DNA"/>
</dbReference>
<evidence type="ECO:0000256" key="6">
    <source>
        <dbReference type="ARBA" id="ARBA00022806"/>
    </source>
</evidence>
<evidence type="ECO:0000256" key="4">
    <source>
        <dbReference type="ARBA" id="ARBA00022741"/>
    </source>
</evidence>
<keyword evidence="8" id="KW-0051">Antiviral defense</keyword>
<dbReference type="InterPro" id="IPR048823">
    <property type="entry name" value="Cas3_I-F_Cas2"/>
</dbReference>
<keyword evidence="11" id="KW-1185">Reference proteome</keyword>
<dbReference type="NCBIfam" id="TIGR02562">
    <property type="entry name" value="cas3_yersinia"/>
    <property type="match status" value="1"/>
</dbReference>